<dbReference type="SUPFAM" id="SSF48452">
    <property type="entry name" value="TPR-like"/>
    <property type="match status" value="1"/>
</dbReference>
<dbReference type="EMBL" id="PCSD01000082">
    <property type="protein sequence ID" value="PIP33614.1"/>
    <property type="molecule type" value="Genomic_DNA"/>
</dbReference>
<evidence type="ECO:0000256" key="1">
    <source>
        <dbReference type="ARBA" id="ARBA00004141"/>
    </source>
</evidence>
<dbReference type="PROSITE" id="PS50293">
    <property type="entry name" value="TPR_REGION"/>
    <property type="match status" value="1"/>
</dbReference>
<dbReference type="Gene3D" id="1.25.40.10">
    <property type="entry name" value="Tetratricopeptide repeat domain"/>
    <property type="match status" value="2"/>
</dbReference>
<feature type="transmembrane region" description="Helical" evidence="8">
    <location>
        <begin position="128"/>
        <end position="153"/>
    </location>
</feature>
<name>A0A2G9ZKC9_9BACT</name>
<keyword evidence="5 8" id="KW-1133">Transmembrane helix</keyword>
<feature type="transmembrane region" description="Helical" evidence="8">
    <location>
        <begin position="159"/>
        <end position="177"/>
    </location>
</feature>
<evidence type="ECO:0000256" key="8">
    <source>
        <dbReference type="SAM" id="Phobius"/>
    </source>
</evidence>
<feature type="transmembrane region" description="Helical" evidence="8">
    <location>
        <begin position="68"/>
        <end position="87"/>
    </location>
</feature>
<dbReference type="InterPro" id="IPR019734">
    <property type="entry name" value="TPR_rpt"/>
</dbReference>
<feature type="transmembrane region" description="Helical" evidence="8">
    <location>
        <begin position="99"/>
        <end position="116"/>
    </location>
</feature>
<evidence type="ECO:0000256" key="7">
    <source>
        <dbReference type="PROSITE-ProRule" id="PRU00339"/>
    </source>
</evidence>
<keyword evidence="2 8" id="KW-0812">Transmembrane</keyword>
<reference evidence="10 11" key="1">
    <citation type="submission" date="2017-09" db="EMBL/GenBank/DDBJ databases">
        <title>Depth-based differentiation of microbial function through sediment-hosted aquifers and enrichment of novel symbionts in the deep terrestrial subsurface.</title>
        <authorList>
            <person name="Probst A.J."/>
            <person name="Ladd B."/>
            <person name="Jarett J.K."/>
            <person name="Geller-Mcgrath D.E."/>
            <person name="Sieber C.M."/>
            <person name="Emerson J.B."/>
            <person name="Anantharaman K."/>
            <person name="Thomas B.C."/>
            <person name="Malmstrom R."/>
            <person name="Stieglmeier M."/>
            <person name="Klingl A."/>
            <person name="Woyke T."/>
            <person name="Ryan C.M."/>
            <person name="Banfield J.F."/>
        </authorList>
    </citation>
    <scope>NUCLEOTIDE SEQUENCE [LARGE SCALE GENOMIC DNA]</scope>
    <source>
        <strain evidence="10">CG23_combo_of_CG06-09_8_20_14_all_49_15</strain>
    </source>
</reference>
<dbReference type="Pfam" id="PF07719">
    <property type="entry name" value="TPR_2"/>
    <property type="match status" value="1"/>
</dbReference>
<feature type="transmembrane region" description="Helical" evidence="8">
    <location>
        <begin position="431"/>
        <end position="448"/>
    </location>
</feature>
<organism evidence="10 11">
    <name type="scientific">Candidatus Falkowbacteria bacterium CG23_combo_of_CG06-09_8_20_14_all_49_15</name>
    <dbReference type="NCBI Taxonomy" id="1974572"/>
    <lineage>
        <taxon>Bacteria</taxon>
        <taxon>Candidatus Falkowiibacteriota</taxon>
    </lineage>
</organism>
<evidence type="ECO:0000256" key="3">
    <source>
        <dbReference type="ARBA" id="ARBA00022737"/>
    </source>
</evidence>
<sequence length="735" mass="84596">MPQKLLVWILKIGVFSSLLTVFFVFKSLLFPYITSKQISFNILMEFLLIFWIILLVKYPAWRPTRSAITIGLAAFFAAALASCFAGIDFNLSFWGDVERMLGVFHILHFFAFYLIIITVMRDWRDWRIFFGLSILFAIFVSFQTFSASSAIYASIGNTAYVSGYLIFNIYFCLLLFFRDKQYGWRWAYLAPLLVFLPAFYRQETTGAFVGLGFSLIVVFFLYSLFAPGKRLKIGLMSVFLALSFSTVFLLINKDEDYIRQNRLLRPISGITFQKSTFQTRLISWRAALKDFPNHPLLGTGFGNYAIIFDKYFDPKFYNYTRGETYFDRAHNNLIDITSTTGLLGGLAYLSIFAFAFFYLWRGFFRKKTGLNTFVLANGLITAYFVQNLAVFDSLVTYVGIMIVLGFIFWLNRPDRFNYQLPPDKPWERAEVVTLFLSALVLVGIMYQYNILPLRMLTATINGQRAYQQGGIVSATEEYKIALSYQTVLDRDSRTSYNRLLLANPTSLKSLPPEKAVEVIEYNLELAEKNITYNPQDSLNQMILAQLLNAAAVYYSNQPEKFDHYSQRALAAIDASIASSPGRVPIYFQKAQILLTLNDRDKVEETLRYAISLNEKYPDGHCFLARTLMFFQKEEEAWQAMDRCVDMDSLDLILNADNVNQMVAGHYIEKKDYSRLATVYKTITRTDQKNTTAWINLAKIYAQSGRKDEAIKAAEKAAELEPNYRSYADEFINSLR</sequence>
<dbReference type="AlphaFoldDB" id="A0A2G9ZKC9"/>
<keyword evidence="4 7" id="KW-0802">TPR repeat</keyword>
<evidence type="ECO:0000313" key="10">
    <source>
        <dbReference type="EMBL" id="PIP33614.1"/>
    </source>
</evidence>
<evidence type="ECO:0000259" key="9">
    <source>
        <dbReference type="Pfam" id="PF04932"/>
    </source>
</evidence>
<dbReference type="GO" id="GO:0016020">
    <property type="term" value="C:membrane"/>
    <property type="evidence" value="ECO:0007669"/>
    <property type="project" value="UniProtKB-SubCell"/>
</dbReference>
<protein>
    <recommendedName>
        <fullName evidence="9">O-antigen ligase-related domain-containing protein</fullName>
    </recommendedName>
</protein>
<accession>A0A2G9ZKC9</accession>
<dbReference type="PANTHER" id="PTHR37422:SF23">
    <property type="entry name" value="TEICHURONIC ACID BIOSYNTHESIS PROTEIN TUAE"/>
    <property type="match status" value="1"/>
</dbReference>
<comment type="subcellular location">
    <subcellularLocation>
        <location evidence="1">Membrane</location>
        <topology evidence="1">Multi-pass membrane protein</topology>
    </subcellularLocation>
</comment>
<feature type="transmembrane region" description="Helical" evidence="8">
    <location>
        <begin position="12"/>
        <end position="32"/>
    </location>
</feature>
<dbReference type="InterPro" id="IPR013105">
    <property type="entry name" value="TPR_2"/>
</dbReference>
<dbReference type="InterPro" id="IPR011990">
    <property type="entry name" value="TPR-like_helical_dom_sf"/>
</dbReference>
<gene>
    <name evidence="10" type="ORF">COX22_03410</name>
</gene>
<evidence type="ECO:0000256" key="5">
    <source>
        <dbReference type="ARBA" id="ARBA00022989"/>
    </source>
</evidence>
<feature type="transmembrane region" description="Helical" evidence="8">
    <location>
        <begin position="341"/>
        <end position="360"/>
    </location>
</feature>
<dbReference type="SMART" id="SM00028">
    <property type="entry name" value="TPR"/>
    <property type="match status" value="2"/>
</dbReference>
<dbReference type="InterPro" id="IPR007016">
    <property type="entry name" value="O-antigen_ligase-rel_domated"/>
</dbReference>
<dbReference type="Proteomes" id="UP000230729">
    <property type="component" value="Unassembled WGS sequence"/>
</dbReference>
<proteinExistence type="predicted"/>
<feature type="transmembrane region" description="Helical" evidence="8">
    <location>
        <begin position="206"/>
        <end position="226"/>
    </location>
</feature>
<dbReference type="Pfam" id="PF13181">
    <property type="entry name" value="TPR_8"/>
    <property type="match status" value="1"/>
</dbReference>
<evidence type="ECO:0000256" key="6">
    <source>
        <dbReference type="ARBA" id="ARBA00023136"/>
    </source>
</evidence>
<dbReference type="PANTHER" id="PTHR37422">
    <property type="entry name" value="TEICHURONIC ACID BIOSYNTHESIS PROTEIN TUAE"/>
    <property type="match status" value="1"/>
</dbReference>
<feature type="transmembrane region" description="Helical" evidence="8">
    <location>
        <begin position="38"/>
        <end position="56"/>
    </location>
</feature>
<feature type="transmembrane region" description="Helical" evidence="8">
    <location>
        <begin position="394"/>
        <end position="410"/>
    </location>
</feature>
<feature type="domain" description="O-antigen ligase-related" evidence="9">
    <location>
        <begin position="195"/>
        <end position="349"/>
    </location>
</feature>
<feature type="transmembrane region" description="Helical" evidence="8">
    <location>
        <begin position="372"/>
        <end position="388"/>
    </location>
</feature>
<dbReference type="InterPro" id="IPR051533">
    <property type="entry name" value="WaaL-like"/>
</dbReference>
<feature type="transmembrane region" description="Helical" evidence="8">
    <location>
        <begin position="184"/>
        <end position="200"/>
    </location>
</feature>
<dbReference type="PROSITE" id="PS50005">
    <property type="entry name" value="TPR"/>
    <property type="match status" value="1"/>
</dbReference>
<evidence type="ECO:0000256" key="2">
    <source>
        <dbReference type="ARBA" id="ARBA00022692"/>
    </source>
</evidence>
<dbReference type="Pfam" id="PF04932">
    <property type="entry name" value="Wzy_C"/>
    <property type="match status" value="1"/>
</dbReference>
<comment type="caution">
    <text evidence="10">The sequence shown here is derived from an EMBL/GenBank/DDBJ whole genome shotgun (WGS) entry which is preliminary data.</text>
</comment>
<keyword evidence="3" id="KW-0677">Repeat</keyword>
<feature type="repeat" description="TPR" evidence="7">
    <location>
        <begin position="690"/>
        <end position="723"/>
    </location>
</feature>
<keyword evidence="6 8" id="KW-0472">Membrane</keyword>
<evidence type="ECO:0000256" key="4">
    <source>
        <dbReference type="ARBA" id="ARBA00022803"/>
    </source>
</evidence>
<feature type="transmembrane region" description="Helical" evidence="8">
    <location>
        <begin position="233"/>
        <end position="251"/>
    </location>
</feature>
<evidence type="ECO:0000313" key="11">
    <source>
        <dbReference type="Proteomes" id="UP000230729"/>
    </source>
</evidence>